<dbReference type="AlphaFoldDB" id="A0A4Q7YC19"/>
<proteinExistence type="predicted"/>
<keyword evidence="2" id="KW-1185">Reference proteome</keyword>
<reference evidence="1 2" key="1">
    <citation type="submission" date="2019-02" db="EMBL/GenBank/DDBJ databases">
        <title>Genomic Encyclopedia of Archaeal and Bacterial Type Strains, Phase II (KMG-II): from individual species to whole genera.</title>
        <authorList>
            <person name="Goeker M."/>
        </authorList>
    </citation>
    <scope>NUCLEOTIDE SEQUENCE [LARGE SCALE GENOMIC DNA]</scope>
    <source>
        <strain evidence="1 2">DSM 18101</strain>
    </source>
</reference>
<dbReference type="Proteomes" id="UP000292958">
    <property type="component" value="Unassembled WGS sequence"/>
</dbReference>
<comment type="caution">
    <text evidence="1">The sequence shown here is derived from an EMBL/GenBank/DDBJ whole genome shotgun (WGS) entry which is preliminary data.</text>
</comment>
<name>A0A4Q7YC19_9BACT</name>
<sequence>MNPDLMKDFLLETFPNPERKGCPDDKTLEALAEDRLPAEHPARLHVGSCSECYAEYRHYRLDWEESNAVASTPNSEAISGPVEVTPSNSARVPKTSRLRAVPLALAASLIVMCSGGYVAFRHYHSADAPNVQVASAQPVSATVDLFNSGTLRGADDETTPLKEVSLPAAIVHLSVVLPRFSEVGSYNVNVSQDKTGSQIIATGAGSAVERDGGKVLVNVTLDLRAAKPGAYFLATVRGTDNGTYYYPLKIN</sequence>
<accession>A0A4Q7YC19</accession>
<organism evidence="1 2">
    <name type="scientific">Edaphobacter modestus</name>
    <dbReference type="NCBI Taxonomy" id="388466"/>
    <lineage>
        <taxon>Bacteria</taxon>
        <taxon>Pseudomonadati</taxon>
        <taxon>Acidobacteriota</taxon>
        <taxon>Terriglobia</taxon>
        <taxon>Terriglobales</taxon>
        <taxon>Acidobacteriaceae</taxon>
        <taxon>Edaphobacter</taxon>
    </lineage>
</organism>
<evidence type="ECO:0000313" key="1">
    <source>
        <dbReference type="EMBL" id="RZU34630.1"/>
    </source>
</evidence>
<gene>
    <name evidence="1" type="ORF">BDD14_6128</name>
</gene>
<dbReference type="EMBL" id="SHKW01000004">
    <property type="protein sequence ID" value="RZU34630.1"/>
    <property type="molecule type" value="Genomic_DNA"/>
</dbReference>
<protein>
    <submittedName>
        <fullName evidence="1">Uncharacterized protein</fullName>
    </submittedName>
</protein>
<evidence type="ECO:0000313" key="2">
    <source>
        <dbReference type="Proteomes" id="UP000292958"/>
    </source>
</evidence>